<comment type="caution">
    <text evidence="14">The sequence shown here is derived from an EMBL/GenBank/DDBJ whole genome shotgun (WGS) entry which is preliminary data.</text>
</comment>
<dbReference type="CDD" id="cd18787">
    <property type="entry name" value="SF2_C_DEAD"/>
    <property type="match status" value="1"/>
</dbReference>
<dbReference type="Proteomes" id="UP001443914">
    <property type="component" value="Unassembled WGS sequence"/>
</dbReference>
<dbReference type="InterPro" id="IPR025313">
    <property type="entry name" value="SPB4-like_CTE"/>
</dbReference>
<sequence length="627" mass="70196">MGFLLVFLPLFLQSFLSSSHITAFTTSPEHPKNYKYTAVKAMETAAEEAEANSLTDVRFSDLQPALSEPVLEALNQAGFRFCTPVQRETIPLLLSHKDVAVDAATGSGKTLAFVIPLVEILRQSTAPVKPYKVLAVIISPTRELSSQIYHVALPFISTLPKVKTMLLVGGNEVKSDIKKIEEDGANVLIGTPGRLFDIMERIEGLDFRDLELLILDEADRLLDMGFQNQINSIMSRLPKLRRTGLFSATQTEAVKELAKAGLRNPKRVNVETQSKAGLSGTSKTPSGLHIEYMVCEAEKKSSQLVDLIVKNKSQKMIIYFLSCACVDYWGVALPQLSLLKGHPLIPFHGKMKQKTRDKALASFRSLSSGALLCTDVGARGLDIPGVDCVVQFDPPQDPKAFIHRVGRTARLGKKGSAIVLLMPKEETYVEFLRIRKVPLQERECSGDAVDVVPLLRDAAKNDRDVMEKGLRSLLSFLKAYKEHQCSFIFRWKELEIGKLATGHGLLKLPSVSEVKRHALSTKGFTPAKDVNFEEIKYKNKSREKQRKKNMLVEKSEKNEKQRPQKRKAAPDTQSTDMKKKTAKQRRVVQTKEDFDDLTREYRLLKKLKKGAIDEDEYARLMGADDLL</sequence>
<dbReference type="InterPro" id="IPR014001">
    <property type="entry name" value="Helicase_ATP-bd"/>
</dbReference>
<evidence type="ECO:0000259" key="12">
    <source>
        <dbReference type="PROSITE" id="PS51192"/>
    </source>
</evidence>
<dbReference type="FunFam" id="3.40.50.300:FF:000877">
    <property type="entry name" value="RNA helicase"/>
    <property type="match status" value="1"/>
</dbReference>
<evidence type="ECO:0000313" key="15">
    <source>
        <dbReference type="Proteomes" id="UP001443914"/>
    </source>
</evidence>
<keyword evidence="5 9" id="KW-0694">RNA-binding</keyword>
<evidence type="ECO:0000256" key="3">
    <source>
        <dbReference type="ARBA" id="ARBA00022806"/>
    </source>
</evidence>
<evidence type="ECO:0000256" key="1">
    <source>
        <dbReference type="ARBA" id="ARBA00022741"/>
    </source>
</evidence>
<dbReference type="GO" id="GO:0005524">
    <property type="term" value="F:ATP binding"/>
    <property type="evidence" value="ECO:0007669"/>
    <property type="project" value="UniProtKB-UniRule"/>
</dbReference>
<keyword evidence="1 8" id="KW-0547">Nucleotide-binding</keyword>
<dbReference type="EC" id="3.6.4.13" evidence="9"/>
<keyword evidence="2 8" id="KW-0378">Hydrolase</keyword>
<name>A0AAW1M8T9_SAPOF</name>
<keyword evidence="3 8" id="KW-0347">Helicase</keyword>
<dbReference type="PROSITE" id="PS51192">
    <property type="entry name" value="HELICASE_ATP_BIND_1"/>
    <property type="match status" value="1"/>
</dbReference>
<accession>A0AAW1M8T9</accession>
<comment type="domain">
    <text evidence="9">The Q motif is unique to and characteristic of the DEAD box family of RNA helicases and controls ATP binding and hydrolysis.</text>
</comment>
<feature type="chain" id="PRO_5043912275" description="ATP-dependent RNA helicase" evidence="11">
    <location>
        <begin position="19"/>
        <end position="627"/>
    </location>
</feature>
<evidence type="ECO:0000256" key="11">
    <source>
        <dbReference type="SAM" id="SignalP"/>
    </source>
</evidence>
<comment type="catalytic activity">
    <reaction evidence="7 9">
        <text>ATP + H2O = ADP + phosphate + H(+)</text>
        <dbReference type="Rhea" id="RHEA:13065"/>
        <dbReference type="ChEBI" id="CHEBI:15377"/>
        <dbReference type="ChEBI" id="CHEBI:15378"/>
        <dbReference type="ChEBI" id="CHEBI:30616"/>
        <dbReference type="ChEBI" id="CHEBI:43474"/>
        <dbReference type="ChEBI" id="CHEBI:456216"/>
        <dbReference type="EC" id="3.6.4.13"/>
    </reaction>
</comment>
<dbReference type="SUPFAM" id="SSF52540">
    <property type="entry name" value="P-loop containing nucleoside triphosphate hydrolases"/>
    <property type="match status" value="1"/>
</dbReference>
<dbReference type="EMBL" id="JBDFQZ010000003">
    <property type="protein sequence ID" value="KAK9742307.1"/>
    <property type="molecule type" value="Genomic_DNA"/>
</dbReference>
<evidence type="ECO:0000256" key="6">
    <source>
        <dbReference type="ARBA" id="ARBA00038002"/>
    </source>
</evidence>
<dbReference type="Pfam" id="PF00270">
    <property type="entry name" value="DEAD"/>
    <property type="match status" value="1"/>
</dbReference>
<evidence type="ECO:0000256" key="8">
    <source>
        <dbReference type="RuleBase" id="RU000492"/>
    </source>
</evidence>
<evidence type="ECO:0000256" key="9">
    <source>
        <dbReference type="RuleBase" id="RU365068"/>
    </source>
</evidence>
<protein>
    <recommendedName>
        <fullName evidence="9">ATP-dependent RNA helicase</fullName>
        <ecNumber evidence="9">3.6.4.13</ecNumber>
    </recommendedName>
</protein>
<keyword evidence="11" id="KW-0732">Signal</keyword>
<dbReference type="Gene3D" id="3.40.50.300">
    <property type="entry name" value="P-loop containing nucleotide triphosphate hydrolases"/>
    <property type="match status" value="2"/>
</dbReference>
<evidence type="ECO:0000256" key="5">
    <source>
        <dbReference type="ARBA" id="ARBA00022884"/>
    </source>
</evidence>
<feature type="domain" description="Helicase ATP-binding" evidence="12">
    <location>
        <begin position="90"/>
        <end position="268"/>
    </location>
</feature>
<dbReference type="SMART" id="SM00490">
    <property type="entry name" value="HELICc"/>
    <property type="match status" value="1"/>
</dbReference>
<feature type="domain" description="Helicase C-terminal" evidence="13">
    <location>
        <begin position="303"/>
        <end position="460"/>
    </location>
</feature>
<dbReference type="GO" id="GO:0003723">
    <property type="term" value="F:RNA binding"/>
    <property type="evidence" value="ECO:0007669"/>
    <property type="project" value="UniProtKB-UniRule"/>
</dbReference>
<evidence type="ECO:0000256" key="4">
    <source>
        <dbReference type="ARBA" id="ARBA00022840"/>
    </source>
</evidence>
<keyword evidence="4 8" id="KW-0067">ATP-binding</keyword>
<feature type="region of interest" description="Disordered" evidence="10">
    <location>
        <begin position="539"/>
        <end position="592"/>
    </location>
</feature>
<dbReference type="AlphaFoldDB" id="A0AAW1M8T9"/>
<dbReference type="CDD" id="cd17960">
    <property type="entry name" value="DEADc_DDX55"/>
    <property type="match status" value="1"/>
</dbReference>
<dbReference type="Pfam" id="PF00271">
    <property type="entry name" value="Helicase_C"/>
    <property type="match status" value="1"/>
</dbReference>
<evidence type="ECO:0000256" key="7">
    <source>
        <dbReference type="ARBA" id="ARBA00047984"/>
    </source>
</evidence>
<dbReference type="InterPro" id="IPR001650">
    <property type="entry name" value="Helicase_C-like"/>
</dbReference>
<dbReference type="SMART" id="SM01178">
    <property type="entry name" value="DUF4217"/>
    <property type="match status" value="1"/>
</dbReference>
<dbReference type="Pfam" id="PF13959">
    <property type="entry name" value="CTE_SPB4"/>
    <property type="match status" value="1"/>
</dbReference>
<dbReference type="PROSITE" id="PS51194">
    <property type="entry name" value="HELICASE_CTER"/>
    <property type="match status" value="1"/>
</dbReference>
<dbReference type="GO" id="GO:0003724">
    <property type="term" value="F:RNA helicase activity"/>
    <property type="evidence" value="ECO:0007669"/>
    <property type="project" value="UniProtKB-EC"/>
</dbReference>
<proteinExistence type="inferred from homology"/>
<comment type="similarity">
    <text evidence="6">Belongs to the DEAD box helicase family. DDX55/SPB4 subfamily.</text>
</comment>
<evidence type="ECO:0000259" key="13">
    <source>
        <dbReference type="PROSITE" id="PS51194"/>
    </source>
</evidence>
<dbReference type="InterPro" id="IPR011545">
    <property type="entry name" value="DEAD/DEAH_box_helicase_dom"/>
</dbReference>
<evidence type="ECO:0000256" key="2">
    <source>
        <dbReference type="ARBA" id="ARBA00022801"/>
    </source>
</evidence>
<organism evidence="14 15">
    <name type="scientific">Saponaria officinalis</name>
    <name type="common">Common soapwort</name>
    <name type="synonym">Lychnis saponaria</name>
    <dbReference type="NCBI Taxonomy" id="3572"/>
    <lineage>
        <taxon>Eukaryota</taxon>
        <taxon>Viridiplantae</taxon>
        <taxon>Streptophyta</taxon>
        <taxon>Embryophyta</taxon>
        <taxon>Tracheophyta</taxon>
        <taxon>Spermatophyta</taxon>
        <taxon>Magnoliopsida</taxon>
        <taxon>eudicotyledons</taxon>
        <taxon>Gunneridae</taxon>
        <taxon>Pentapetalae</taxon>
        <taxon>Caryophyllales</taxon>
        <taxon>Caryophyllaceae</taxon>
        <taxon>Caryophylleae</taxon>
        <taxon>Saponaria</taxon>
    </lineage>
</organism>
<gene>
    <name evidence="14" type="ORF">RND81_03G162800</name>
</gene>
<keyword evidence="15" id="KW-1185">Reference proteome</keyword>
<dbReference type="SMART" id="SM00487">
    <property type="entry name" value="DEXDc"/>
    <property type="match status" value="1"/>
</dbReference>
<reference evidence="14" key="1">
    <citation type="submission" date="2024-03" db="EMBL/GenBank/DDBJ databases">
        <title>WGS assembly of Saponaria officinalis var. Norfolk2.</title>
        <authorList>
            <person name="Jenkins J."/>
            <person name="Shu S."/>
            <person name="Grimwood J."/>
            <person name="Barry K."/>
            <person name="Goodstein D."/>
            <person name="Schmutz J."/>
            <person name="Leebens-Mack J."/>
            <person name="Osbourn A."/>
        </authorList>
    </citation>
    <scope>NUCLEOTIDE SEQUENCE [LARGE SCALE GENOMIC DNA]</scope>
    <source>
        <strain evidence="14">JIC</strain>
    </source>
</reference>
<evidence type="ECO:0000313" key="14">
    <source>
        <dbReference type="EMBL" id="KAK9742307.1"/>
    </source>
</evidence>
<dbReference type="InterPro" id="IPR027417">
    <property type="entry name" value="P-loop_NTPase"/>
</dbReference>
<dbReference type="GO" id="GO:0016787">
    <property type="term" value="F:hydrolase activity"/>
    <property type="evidence" value="ECO:0007669"/>
    <property type="project" value="UniProtKB-KW"/>
</dbReference>
<comment type="function">
    <text evidence="9">RNA helicase.</text>
</comment>
<evidence type="ECO:0000256" key="10">
    <source>
        <dbReference type="SAM" id="MobiDB-lite"/>
    </source>
</evidence>
<feature type="compositionally biased region" description="Basic and acidic residues" evidence="10">
    <location>
        <begin position="550"/>
        <end position="562"/>
    </location>
</feature>
<dbReference type="PANTHER" id="PTHR24031">
    <property type="entry name" value="RNA HELICASE"/>
    <property type="match status" value="1"/>
</dbReference>
<dbReference type="InterPro" id="IPR000629">
    <property type="entry name" value="RNA-helicase_DEAD-box_CS"/>
</dbReference>
<dbReference type="PROSITE" id="PS00039">
    <property type="entry name" value="DEAD_ATP_HELICASE"/>
    <property type="match status" value="1"/>
</dbReference>
<feature type="signal peptide" evidence="11">
    <location>
        <begin position="1"/>
        <end position="18"/>
    </location>
</feature>